<comment type="caution">
    <text evidence="2">The sequence shown here is derived from an EMBL/GenBank/DDBJ whole genome shotgun (WGS) entry which is preliminary data.</text>
</comment>
<feature type="region of interest" description="Disordered" evidence="1">
    <location>
        <begin position="113"/>
        <end position="159"/>
    </location>
</feature>
<proteinExistence type="predicted"/>
<gene>
    <name evidence="2" type="ORF">E2C01_088557</name>
</gene>
<keyword evidence="3" id="KW-1185">Reference proteome</keyword>
<organism evidence="2 3">
    <name type="scientific">Portunus trituberculatus</name>
    <name type="common">Swimming crab</name>
    <name type="synonym">Neptunus trituberculatus</name>
    <dbReference type="NCBI Taxonomy" id="210409"/>
    <lineage>
        <taxon>Eukaryota</taxon>
        <taxon>Metazoa</taxon>
        <taxon>Ecdysozoa</taxon>
        <taxon>Arthropoda</taxon>
        <taxon>Crustacea</taxon>
        <taxon>Multicrustacea</taxon>
        <taxon>Malacostraca</taxon>
        <taxon>Eumalacostraca</taxon>
        <taxon>Eucarida</taxon>
        <taxon>Decapoda</taxon>
        <taxon>Pleocyemata</taxon>
        <taxon>Brachyura</taxon>
        <taxon>Eubrachyura</taxon>
        <taxon>Portunoidea</taxon>
        <taxon>Portunidae</taxon>
        <taxon>Portuninae</taxon>
        <taxon>Portunus</taxon>
    </lineage>
</organism>
<feature type="region of interest" description="Disordered" evidence="1">
    <location>
        <begin position="1"/>
        <end position="25"/>
    </location>
</feature>
<dbReference type="EMBL" id="VSRR010094847">
    <property type="protein sequence ID" value="MPC93431.1"/>
    <property type="molecule type" value="Genomic_DNA"/>
</dbReference>
<accession>A0A5B7J6I5</accession>
<evidence type="ECO:0000313" key="3">
    <source>
        <dbReference type="Proteomes" id="UP000324222"/>
    </source>
</evidence>
<name>A0A5B7J6I5_PORTR</name>
<reference evidence="2 3" key="1">
    <citation type="submission" date="2019-05" db="EMBL/GenBank/DDBJ databases">
        <title>Another draft genome of Portunus trituberculatus and its Hox gene families provides insights of decapod evolution.</title>
        <authorList>
            <person name="Jeong J.-H."/>
            <person name="Song I."/>
            <person name="Kim S."/>
            <person name="Choi T."/>
            <person name="Kim D."/>
            <person name="Ryu S."/>
            <person name="Kim W."/>
        </authorList>
    </citation>
    <scope>NUCLEOTIDE SEQUENCE [LARGE SCALE GENOMIC DNA]</scope>
    <source>
        <tissue evidence="2">Muscle</tissue>
    </source>
</reference>
<feature type="compositionally biased region" description="Basic and acidic residues" evidence="1">
    <location>
        <begin position="113"/>
        <end position="140"/>
    </location>
</feature>
<dbReference type="AlphaFoldDB" id="A0A5B7J6I5"/>
<protein>
    <submittedName>
        <fullName evidence="2">Uncharacterized protein</fullName>
    </submittedName>
</protein>
<evidence type="ECO:0000256" key="1">
    <source>
        <dbReference type="SAM" id="MobiDB-lite"/>
    </source>
</evidence>
<dbReference type="Proteomes" id="UP000324222">
    <property type="component" value="Unassembled WGS sequence"/>
</dbReference>
<evidence type="ECO:0000313" key="2">
    <source>
        <dbReference type="EMBL" id="MPC93431.1"/>
    </source>
</evidence>
<sequence>MIDLVRASPPSSLKPHNARGTCSRSSTRSVLLGHSARCLNESGAGRRWDRMAVVAVVLWRKHQCGCGLVAVGGDAKVKMKPRSRYQGGLVRWCSSSSGGGCGIEAIVTARRGEAKRIEEERRGKNEGRDEGEGLEEERRTGRATSAQPLRLGRFTVSGT</sequence>